<feature type="region of interest" description="Disordered" evidence="1">
    <location>
        <begin position="1"/>
        <end position="32"/>
    </location>
</feature>
<feature type="transmembrane region" description="Helical" evidence="2">
    <location>
        <begin position="97"/>
        <end position="115"/>
    </location>
</feature>
<feature type="transmembrane region" description="Helical" evidence="2">
    <location>
        <begin position="257"/>
        <end position="277"/>
    </location>
</feature>
<evidence type="ECO:0000313" key="4">
    <source>
        <dbReference type="EMBL" id="PKW27325.1"/>
    </source>
</evidence>
<keyword evidence="2" id="KW-0812">Transmembrane</keyword>
<evidence type="ECO:0000259" key="3">
    <source>
        <dbReference type="Pfam" id="PF01757"/>
    </source>
</evidence>
<feature type="transmembrane region" description="Helical" evidence="2">
    <location>
        <begin position="65"/>
        <end position="85"/>
    </location>
</feature>
<protein>
    <submittedName>
        <fullName evidence="4">Putative membrane protein YeiB</fullName>
    </submittedName>
</protein>
<comment type="caution">
    <text evidence="4">The sequence shown here is derived from an EMBL/GenBank/DDBJ whole genome shotgun (WGS) entry which is preliminary data.</text>
</comment>
<proteinExistence type="predicted"/>
<accession>A0A2N3YKE4</accession>
<dbReference type="EMBL" id="PJNE01000001">
    <property type="protein sequence ID" value="PKW27325.1"/>
    <property type="molecule type" value="Genomic_DNA"/>
</dbReference>
<evidence type="ECO:0000256" key="1">
    <source>
        <dbReference type="SAM" id="MobiDB-lite"/>
    </source>
</evidence>
<keyword evidence="5" id="KW-1185">Reference proteome</keyword>
<dbReference type="Pfam" id="PF01757">
    <property type="entry name" value="Acyl_transf_3"/>
    <property type="match status" value="1"/>
</dbReference>
<reference evidence="4 5" key="1">
    <citation type="submission" date="2017-12" db="EMBL/GenBank/DDBJ databases">
        <title>Sequencing the genomes of 1000 Actinobacteria strains.</title>
        <authorList>
            <person name="Klenk H.-P."/>
        </authorList>
    </citation>
    <scope>NUCLEOTIDE SEQUENCE [LARGE SCALE GENOMIC DNA]</scope>
    <source>
        <strain evidence="4 5">DSM 12806</strain>
    </source>
</reference>
<evidence type="ECO:0000256" key="2">
    <source>
        <dbReference type="SAM" id="Phobius"/>
    </source>
</evidence>
<dbReference type="InterPro" id="IPR002656">
    <property type="entry name" value="Acyl_transf_3_dom"/>
</dbReference>
<dbReference type="Proteomes" id="UP000233781">
    <property type="component" value="Unassembled WGS sequence"/>
</dbReference>
<dbReference type="AlphaFoldDB" id="A0A2N3YKE4"/>
<feature type="transmembrane region" description="Helical" evidence="2">
    <location>
        <begin position="217"/>
        <end position="237"/>
    </location>
</feature>
<keyword evidence="2" id="KW-0472">Membrane</keyword>
<feature type="transmembrane region" description="Helical" evidence="2">
    <location>
        <begin position="192"/>
        <end position="210"/>
    </location>
</feature>
<feature type="transmembrane region" description="Helical" evidence="2">
    <location>
        <begin position="144"/>
        <end position="161"/>
    </location>
</feature>
<sequence length="377" mass="38992">MATDLTPAGGRHRAAATPGRAPVTTRPGATGHRLDGLDAARGLAVLSMLVAHLSPVGGPLDVSEYLTAPLFVVVIGVATALRLTRERVDRARFVADDVLRGVLLVLLGIVLQATYGQIDVVLPYLGVLVVVLAPLALLLRPLPVLTLGLVVGGAVLGPLVTERVRDHALADRSATGAVTADLLRWLATGPDYRLVSFLPMALTGLVLALLLPHLTRLVPTAGVAAVLLGASGVVKVIGDGTADGAAPYSGTTAEVVAVTFLAAAAVVASFALVLLVRGRAMVLEPALRVLLAVGRLALTAYALQIVVLALVSLARDGARDDTWPILLGTTAVVVAACWALDRRFGTGPLELLVRAARLPSRSRHGAPVRSPRPAPER</sequence>
<organism evidence="4 5">
    <name type="scientific">Phycicoccus duodecadis</name>
    <dbReference type="NCBI Taxonomy" id="173053"/>
    <lineage>
        <taxon>Bacteria</taxon>
        <taxon>Bacillati</taxon>
        <taxon>Actinomycetota</taxon>
        <taxon>Actinomycetes</taxon>
        <taxon>Micrococcales</taxon>
        <taxon>Intrasporangiaceae</taxon>
        <taxon>Phycicoccus</taxon>
    </lineage>
</organism>
<gene>
    <name evidence="4" type="ORF">ATL31_2165</name>
</gene>
<feature type="domain" description="Acyltransferase 3" evidence="3">
    <location>
        <begin position="35"/>
        <end position="340"/>
    </location>
</feature>
<evidence type="ECO:0000313" key="5">
    <source>
        <dbReference type="Proteomes" id="UP000233781"/>
    </source>
</evidence>
<dbReference type="GO" id="GO:0016747">
    <property type="term" value="F:acyltransferase activity, transferring groups other than amino-acyl groups"/>
    <property type="evidence" value="ECO:0007669"/>
    <property type="project" value="InterPro"/>
</dbReference>
<feature type="transmembrane region" description="Helical" evidence="2">
    <location>
        <begin position="289"/>
        <end position="311"/>
    </location>
</feature>
<feature type="transmembrane region" description="Helical" evidence="2">
    <location>
        <begin position="121"/>
        <end position="139"/>
    </location>
</feature>
<name>A0A2N3YKE4_9MICO</name>
<feature type="transmembrane region" description="Helical" evidence="2">
    <location>
        <begin position="323"/>
        <end position="340"/>
    </location>
</feature>
<keyword evidence="2" id="KW-1133">Transmembrane helix</keyword>
<dbReference type="RefSeq" id="WP_101395768.1">
    <property type="nucleotide sequence ID" value="NZ_PJNE01000001.1"/>
</dbReference>
<dbReference type="OrthoDB" id="4966979at2"/>